<sequence length="363" mass="40847">MSAQLVSPEAAIPSRRVFAISEALNRILSFVSEDTNDREFLELSLVSTAWKKSVIHQFSTSRIIGAHVLLIDADMLVPPIIRVYQQLSKDKKRLCRPKRLTLRGWGPSETGNPDMFLKVLRACRDFSGTLREWIIGDSMMLLFQRLIPNIQVATLTTLEIAIDEWSGGNVVYEMIRFATNLRHLHISDHHFAERRLDALLPLQSLEKLSLGNTSGMPLEHSFQLFDPILRVIGHGITALNVSCMFCDDMCPALPLHCPNLTMLNLVESIYGLDGADVATNFVRALLRLQVLGLSMVPLAHVGGDASRVRAALEDVLEARQGTLRVYMTNVDHEKVDIKGVEDDELSWDGWNTNYLQASDRNYR</sequence>
<dbReference type="Proteomes" id="UP000070544">
    <property type="component" value="Unassembled WGS sequence"/>
</dbReference>
<protein>
    <submittedName>
        <fullName evidence="1">Uncharacterized protein</fullName>
    </submittedName>
</protein>
<evidence type="ECO:0000313" key="1">
    <source>
        <dbReference type="EMBL" id="KXS12431.1"/>
    </source>
</evidence>
<name>A0A139A6N7_GONPJ</name>
<proteinExistence type="predicted"/>
<dbReference type="AlphaFoldDB" id="A0A139A6N7"/>
<gene>
    <name evidence="1" type="ORF">M427DRAFT_502459</name>
</gene>
<keyword evidence="2" id="KW-1185">Reference proteome</keyword>
<dbReference type="SUPFAM" id="SSF52047">
    <property type="entry name" value="RNI-like"/>
    <property type="match status" value="1"/>
</dbReference>
<dbReference type="Gene3D" id="3.80.10.10">
    <property type="entry name" value="Ribonuclease Inhibitor"/>
    <property type="match status" value="1"/>
</dbReference>
<evidence type="ECO:0000313" key="2">
    <source>
        <dbReference type="Proteomes" id="UP000070544"/>
    </source>
</evidence>
<accession>A0A139A6N7</accession>
<reference evidence="1 2" key="1">
    <citation type="journal article" date="2015" name="Genome Biol. Evol.">
        <title>Phylogenomic analyses indicate that early fungi evolved digesting cell walls of algal ancestors of land plants.</title>
        <authorList>
            <person name="Chang Y."/>
            <person name="Wang S."/>
            <person name="Sekimoto S."/>
            <person name="Aerts A.L."/>
            <person name="Choi C."/>
            <person name="Clum A."/>
            <person name="LaButti K.M."/>
            <person name="Lindquist E.A."/>
            <person name="Yee Ngan C."/>
            <person name="Ohm R.A."/>
            <person name="Salamov A.A."/>
            <person name="Grigoriev I.V."/>
            <person name="Spatafora J.W."/>
            <person name="Berbee M.L."/>
        </authorList>
    </citation>
    <scope>NUCLEOTIDE SEQUENCE [LARGE SCALE GENOMIC DNA]</scope>
    <source>
        <strain evidence="1 2">JEL478</strain>
    </source>
</reference>
<dbReference type="EMBL" id="KQ965788">
    <property type="protein sequence ID" value="KXS12431.1"/>
    <property type="molecule type" value="Genomic_DNA"/>
</dbReference>
<dbReference type="InterPro" id="IPR032675">
    <property type="entry name" value="LRR_dom_sf"/>
</dbReference>
<organism evidence="1 2">
    <name type="scientific">Gonapodya prolifera (strain JEL478)</name>
    <name type="common">Monoblepharis prolifera</name>
    <dbReference type="NCBI Taxonomy" id="1344416"/>
    <lineage>
        <taxon>Eukaryota</taxon>
        <taxon>Fungi</taxon>
        <taxon>Fungi incertae sedis</taxon>
        <taxon>Chytridiomycota</taxon>
        <taxon>Chytridiomycota incertae sedis</taxon>
        <taxon>Monoblepharidomycetes</taxon>
        <taxon>Monoblepharidales</taxon>
        <taxon>Gonapodyaceae</taxon>
        <taxon>Gonapodya</taxon>
    </lineage>
</organism>